<dbReference type="InterPro" id="IPR011682">
    <property type="entry name" value="Glyco_hydro_38_C"/>
</dbReference>
<evidence type="ECO:0000256" key="5">
    <source>
        <dbReference type="ARBA" id="ARBA00022723"/>
    </source>
</evidence>
<evidence type="ECO:0000313" key="17">
    <source>
        <dbReference type="EMBL" id="MPA43198.1"/>
    </source>
</evidence>
<dbReference type="GO" id="GO:0000139">
    <property type="term" value="C:Golgi membrane"/>
    <property type="evidence" value="ECO:0007669"/>
    <property type="project" value="UniProtKB-SubCell"/>
</dbReference>
<evidence type="ECO:0000256" key="14">
    <source>
        <dbReference type="ARBA" id="ARBA00093232"/>
    </source>
</evidence>
<dbReference type="Gene3D" id="3.20.110.10">
    <property type="entry name" value="Glycoside hydrolase 38, N terminal domain"/>
    <property type="match status" value="1"/>
</dbReference>
<sequence>MIFHILVGLNLRGFVYELCPWGEHPVETNQENVKERALKLLDQYRKKSTLYRTNTLLVPLGDDFRYISIDEAEAQFRNYQLLFDYINSNPSLNAEAKFGTLEDYFRTLREEADRINYSLPGEVGSGQIEGFPSLSGDFFTYADRQQDYWSGYYVSRPFFKAVDRVLEHTLRAAEMMMAFLLGYCQRLSCEKLPTGFSYKLTAARRNLALFQHHDGVTGTAKDHVVEDYGTRMHTSLQDLQIFMSKAIEVLLGIRHEKSDQNPSQFEPAQVRSKYDVQPVNRAISTREGSAQSVVVFNPLEQTRDEVVMVIVNRPDVTVLDSNWTCVKSQVSPELQHDKSKMFTGRHRVHWKASVPAMGLQIYYIANGFVGCEKAKLARLKISTKSNHLPCPTPYVCSKLEGDTAEIRNQHQTLTFNVNLGLLQKISHNDGSQNVIGEEIGMYSSSESGAYLFKPNGDAEPIIQAGGQLVISEGPLMQEVYSYPKTAWDHTPISHSTRIYNGDNTIQQLLIEKEYHVELLGHDFNDRELIVRYETDIDNRRVFYSDLNGFQMSRRETYDKIPLQGNYYPMPSLAFMQGSNGHRFSVHTLQSLGVASLNNGWLEIMLDRRLVRDDGRGLGQGVMDNRPMNVIFHILVESNISSASNPVSNPRPLSPSLLSHCVGAHLNYPLHAFIAKKPQEVSVQPPPISFSPLAASLPCDLHIVSFKVPRPLKYSQQPIEDPRFVLILQRWHWDSSYCRKGRAQCLSVADEPINLFYMFKELAVLNARATSLNLLHEDTEMLGYTEQFGDVAQEGHVLIPPMEIQAYKLDLRPHQ</sequence>
<evidence type="ECO:0000256" key="4">
    <source>
        <dbReference type="ARBA" id="ARBA00022692"/>
    </source>
</evidence>
<feature type="chain" id="PRO_5023078361" description="Alpha-mannosidase" evidence="15">
    <location>
        <begin position="18"/>
        <end position="814"/>
    </location>
</feature>
<dbReference type="PANTHER" id="PTHR11607">
    <property type="entry name" value="ALPHA-MANNOSIDASE"/>
    <property type="match status" value="1"/>
</dbReference>
<dbReference type="SUPFAM" id="SSF88688">
    <property type="entry name" value="Families 57/38 glycoside transferase middle domain"/>
    <property type="match status" value="1"/>
</dbReference>
<evidence type="ECO:0000256" key="1">
    <source>
        <dbReference type="ARBA" id="ARBA00004323"/>
    </source>
</evidence>
<keyword evidence="6 15" id="KW-0378">Hydrolase</keyword>
<dbReference type="InterPro" id="IPR028995">
    <property type="entry name" value="Glyco_hydro_57/38_cen_sf"/>
</dbReference>
<keyword evidence="7 15" id="KW-0862">Zinc</keyword>
<evidence type="ECO:0000256" key="12">
    <source>
        <dbReference type="ARBA" id="ARBA00023157"/>
    </source>
</evidence>
<dbReference type="FunFam" id="2.60.40.1180:FF:000019">
    <property type="entry name" value="Alpha-mannosidase 2"/>
    <property type="match status" value="1"/>
</dbReference>
<dbReference type="Gene3D" id="2.70.98.30">
    <property type="entry name" value="Golgi alpha-mannosidase II, domain 4"/>
    <property type="match status" value="1"/>
</dbReference>
<comment type="similarity">
    <text evidence="3 15">Belongs to the glycosyl hydrolase 38 family.</text>
</comment>
<accession>A0A5B6ZHS2</accession>
<dbReference type="Pfam" id="PF07748">
    <property type="entry name" value="Glyco_hydro_38C"/>
    <property type="match status" value="1"/>
</dbReference>
<dbReference type="InterPro" id="IPR037094">
    <property type="entry name" value="Glyco_hydro_38_cen_sf"/>
</dbReference>
<keyword evidence="11" id="KW-0472">Membrane</keyword>
<dbReference type="SUPFAM" id="SSF88713">
    <property type="entry name" value="Glycoside hydrolase/deacetylase"/>
    <property type="match status" value="1"/>
</dbReference>
<dbReference type="GO" id="GO:0006013">
    <property type="term" value="P:mannose metabolic process"/>
    <property type="evidence" value="ECO:0007669"/>
    <property type="project" value="InterPro"/>
</dbReference>
<keyword evidence="8" id="KW-0735">Signal-anchor</keyword>
<dbReference type="InterPro" id="IPR011013">
    <property type="entry name" value="Gal_mutarotase_sf_dom"/>
</dbReference>
<organism evidence="17">
    <name type="scientific">Davidia involucrata</name>
    <name type="common">Dove tree</name>
    <dbReference type="NCBI Taxonomy" id="16924"/>
    <lineage>
        <taxon>Eukaryota</taxon>
        <taxon>Viridiplantae</taxon>
        <taxon>Streptophyta</taxon>
        <taxon>Embryophyta</taxon>
        <taxon>Tracheophyta</taxon>
        <taxon>Spermatophyta</taxon>
        <taxon>Magnoliopsida</taxon>
        <taxon>eudicotyledons</taxon>
        <taxon>Gunneridae</taxon>
        <taxon>Pentapetalae</taxon>
        <taxon>asterids</taxon>
        <taxon>Cornales</taxon>
        <taxon>Nyssaceae</taxon>
        <taxon>Davidia</taxon>
    </lineage>
</organism>
<evidence type="ECO:0000256" key="6">
    <source>
        <dbReference type="ARBA" id="ARBA00022801"/>
    </source>
</evidence>
<comment type="subcellular location">
    <subcellularLocation>
        <location evidence="1">Golgi apparatus membrane</location>
        <topology evidence="1">Single-pass type II membrane protein</topology>
    </subcellularLocation>
</comment>
<dbReference type="Gene3D" id="2.60.40.1180">
    <property type="entry name" value="Golgi alpha-mannosidase II"/>
    <property type="match status" value="1"/>
</dbReference>
<dbReference type="SUPFAM" id="SSF74650">
    <property type="entry name" value="Galactose mutarotase-like"/>
    <property type="match status" value="1"/>
</dbReference>
<protein>
    <recommendedName>
        <fullName evidence="15">Alpha-mannosidase</fullName>
        <ecNumber evidence="15">3.2.1.-</ecNumber>
    </recommendedName>
</protein>
<keyword evidence="13 15" id="KW-0326">Glycosidase</keyword>
<dbReference type="Pfam" id="PF09261">
    <property type="entry name" value="Alpha-mann_mid"/>
    <property type="match status" value="1"/>
</dbReference>
<comment type="cofactor">
    <cofactor evidence="15">
        <name>Zn(2+)</name>
        <dbReference type="ChEBI" id="CHEBI:29105"/>
    </cofactor>
    <text evidence="15">Binds 1 zinc ion per subunit.</text>
</comment>
<dbReference type="InterPro" id="IPR000602">
    <property type="entry name" value="Glyco_hydro_38_N"/>
</dbReference>
<dbReference type="InterPro" id="IPR013780">
    <property type="entry name" value="Glyco_hydro_b"/>
</dbReference>
<keyword evidence="9" id="KW-1133">Transmembrane helix</keyword>
<dbReference type="GO" id="GO:0030246">
    <property type="term" value="F:carbohydrate binding"/>
    <property type="evidence" value="ECO:0007669"/>
    <property type="project" value="InterPro"/>
</dbReference>
<dbReference type="Gene3D" id="1.20.1270.50">
    <property type="entry name" value="Glycoside hydrolase family 38, central domain"/>
    <property type="match status" value="1"/>
</dbReference>
<dbReference type="FunFam" id="1.20.1270.50:FF:000001">
    <property type="entry name" value="Alpha-mannosidase"/>
    <property type="match status" value="1"/>
</dbReference>
<feature type="signal peptide" evidence="15">
    <location>
        <begin position="1"/>
        <end position="17"/>
    </location>
</feature>
<dbReference type="SMART" id="SM00872">
    <property type="entry name" value="Alpha-mann_mid"/>
    <property type="match status" value="1"/>
</dbReference>
<name>A0A5B6ZHS2_DAVIN</name>
<dbReference type="AlphaFoldDB" id="A0A5B6ZHS2"/>
<comment type="catalytic activity">
    <reaction evidence="14">
        <text>N(4)-{beta-D-GlcNAc-(1-&gt;2)-alpha-D-Man-(1-&gt;3)-[alpha-D-Man-(1-&gt;3)-[alpha-D-Man-(1-&gt;6)]-alpha-D-Man-(1-&gt;6)]-beta-D-Man-(1-&gt;4)-beta-D-GlcNAc-(1-&gt;4)-beta-D-GlcNAc}-L-asparaginyl-[protein] + 2 H2O = 2 alpha-D-mannopyranose + an N(4)-{beta-D-GlcNAc-(1-&gt;2)-alpha-D-Man-(1-&gt;3)-[alpha-D-Man-(1-&gt;6)]-beta-D-Man-(1-&gt;4)-beta-D-GlcNAc-(1-&gt;4)-beta-D-GlcNAc}-L-asparaginyl-[protein]</text>
        <dbReference type="Rhea" id="RHEA:56052"/>
        <dbReference type="Rhea" id="RHEA-COMP:14368"/>
        <dbReference type="Rhea" id="RHEA-COMP:14369"/>
        <dbReference type="ChEBI" id="CHEBI:15377"/>
        <dbReference type="ChEBI" id="CHEBI:28729"/>
        <dbReference type="ChEBI" id="CHEBI:60615"/>
        <dbReference type="ChEBI" id="CHEBI:60625"/>
        <dbReference type="EC" id="3.2.1.114"/>
    </reaction>
</comment>
<dbReference type="EMBL" id="GHES01012639">
    <property type="protein sequence ID" value="MPA43198.1"/>
    <property type="molecule type" value="Transcribed_RNA"/>
</dbReference>
<dbReference type="PANTHER" id="PTHR11607:SF3">
    <property type="entry name" value="LYSOSOMAL ALPHA-MANNOSIDASE"/>
    <property type="match status" value="1"/>
</dbReference>
<gene>
    <name evidence="17" type="ORF">Din_012639</name>
</gene>
<dbReference type="FunFam" id="2.70.98.30:FF:000007">
    <property type="entry name" value="Alpha-mannosidase"/>
    <property type="match status" value="1"/>
</dbReference>
<evidence type="ECO:0000256" key="11">
    <source>
        <dbReference type="ARBA" id="ARBA00023136"/>
    </source>
</evidence>
<evidence type="ECO:0000256" key="13">
    <source>
        <dbReference type="ARBA" id="ARBA00023295"/>
    </source>
</evidence>
<evidence type="ECO:0000256" key="7">
    <source>
        <dbReference type="ARBA" id="ARBA00022833"/>
    </source>
</evidence>
<keyword evidence="12" id="KW-1015">Disulfide bond</keyword>
<comment type="pathway">
    <text evidence="2">Protein modification; protein glycosylation.</text>
</comment>
<keyword evidence="4" id="KW-0812">Transmembrane</keyword>
<evidence type="ECO:0000256" key="15">
    <source>
        <dbReference type="RuleBase" id="RU361199"/>
    </source>
</evidence>
<evidence type="ECO:0000256" key="9">
    <source>
        <dbReference type="ARBA" id="ARBA00022989"/>
    </source>
</evidence>
<reference evidence="17" key="1">
    <citation type="submission" date="2019-08" db="EMBL/GenBank/DDBJ databases">
        <title>Reference gene set and small RNA set construction with multiple tissues from Davidia involucrata Baill.</title>
        <authorList>
            <person name="Yang H."/>
            <person name="Zhou C."/>
            <person name="Li G."/>
            <person name="Wang J."/>
            <person name="Gao P."/>
            <person name="Wang M."/>
            <person name="Wang R."/>
            <person name="Zhao Y."/>
        </authorList>
    </citation>
    <scope>NUCLEOTIDE SEQUENCE</scope>
    <source>
        <tissue evidence="17">Mixed with DoveR01_LX</tissue>
    </source>
</reference>
<dbReference type="GO" id="GO:0006491">
    <property type="term" value="P:N-glycan processing"/>
    <property type="evidence" value="ECO:0007669"/>
    <property type="project" value="TreeGrafter"/>
</dbReference>
<keyword evidence="5 15" id="KW-0479">Metal-binding</keyword>
<keyword evidence="15" id="KW-0732">Signal</keyword>
<dbReference type="InterPro" id="IPR011330">
    <property type="entry name" value="Glyco_hydro/deAcase_b/a-brl"/>
</dbReference>
<dbReference type="InterPro" id="IPR015341">
    <property type="entry name" value="Glyco_hydro_38_cen"/>
</dbReference>
<evidence type="ECO:0000256" key="3">
    <source>
        <dbReference type="ARBA" id="ARBA00009792"/>
    </source>
</evidence>
<dbReference type="GO" id="GO:0046872">
    <property type="term" value="F:metal ion binding"/>
    <property type="evidence" value="ECO:0007669"/>
    <property type="project" value="UniProtKB-KW"/>
</dbReference>
<evidence type="ECO:0000259" key="16">
    <source>
        <dbReference type="SMART" id="SM00872"/>
    </source>
</evidence>
<dbReference type="Pfam" id="PF01074">
    <property type="entry name" value="Glyco_hydro_38N"/>
    <property type="match status" value="1"/>
</dbReference>
<dbReference type="InterPro" id="IPR027291">
    <property type="entry name" value="Glyco_hydro_38_N_sf"/>
</dbReference>
<keyword evidence="10" id="KW-0333">Golgi apparatus</keyword>
<evidence type="ECO:0000256" key="2">
    <source>
        <dbReference type="ARBA" id="ARBA00004922"/>
    </source>
</evidence>
<dbReference type="InterPro" id="IPR050843">
    <property type="entry name" value="Glycosyl_Hydrlase_38"/>
</dbReference>
<evidence type="ECO:0000256" key="10">
    <source>
        <dbReference type="ARBA" id="ARBA00023034"/>
    </source>
</evidence>
<dbReference type="GO" id="GO:0004572">
    <property type="term" value="F:mannosyl-oligosaccharide 1,3-1,6-alpha-mannosidase activity"/>
    <property type="evidence" value="ECO:0007669"/>
    <property type="project" value="UniProtKB-EC"/>
</dbReference>
<dbReference type="EC" id="3.2.1.-" evidence="15"/>
<proteinExistence type="inferred from homology"/>
<evidence type="ECO:0000256" key="8">
    <source>
        <dbReference type="ARBA" id="ARBA00022968"/>
    </source>
</evidence>
<feature type="domain" description="Glycoside hydrolase family 38 central" evidence="16">
    <location>
        <begin position="147"/>
        <end position="232"/>
    </location>
</feature>